<organism evidence="1 2">
    <name type="scientific">Mucilaginibacter calamicampi</name>
    <dbReference type="NCBI Taxonomy" id="1302352"/>
    <lineage>
        <taxon>Bacteria</taxon>
        <taxon>Pseudomonadati</taxon>
        <taxon>Bacteroidota</taxon>
        <taxon>Sphingobacteriia</taxon>
        <taxon>Sphingobacteriales</taxon>
        <taxon>Sphingobacteriaceae</taxon>
        <taxon>Mucilaginibacter</taxon>
    </lineage>
</organism>
<evidence type="ECO:0000313" key="2">
    <source>
        <dbReference type="Proteomes" id="UP001596958"/>
    </source>
</evidence>
<comment type="caution">
    <text evidence="1">The sequence shown here is derived from an EMBL/GenBank/DDBJ whole genome shotgun (WGS) entry which is preliminary data.</text>
</comment>
<accession>A0ABW2YS36</accession>
<keyword evidence="2" id="KW-1185">Reference proteome</keyword>
<evidence type="ECO:0000313" key="1">
    <source>
        <dbReference type="EMBL" id="MFD0748660.1"/>
    </source>
</evidence>
<dbReference type="Proteomes" id="UP001596958">
    <property type="component" value="Unassembled WGS sequence"/>
</dbReference>
<proteinExistence type="predicted"/>
<gene>
    <name evidence="1" type="ORF">ACFQZS_00810</name>
</gene>
<dbReference type="RefSeq" id="WP_377096229.1">
    <property type="nucleotide sequence ID" value="NZ_JBHTHU010000001.1"/>
</dbReference>
<reference evidence="2" key="1">
    <citation type="journal article" date="2019" name="Int. J. Syst. Evol. Microbiol.">
        <title>The Global Catalogue of Microorganisms (GCM) 10K type strain sequencing project: providing services to taxonomists for standard genome sequencing and annotation.</title>
        <authorList>
            <consortium name="The Broad Institute Genomics Platform"/>
            <consortium name="The Broad Institute Genome Sequencing Center for Infectious Disease"/>
            <person name="Wu L."/>
            <person name="Ma J."/>
        </authorList>
    </citation>
    <scope>NUCLEOTIDE SEQUENCE [LARGE SCALE GENOMIC DNA]</scope>
    <source>
        <strain evidence="2">CCUG 63418</strain>
    </source>
</reference>
<name>A0ABW2YS36_9SPHI</name>
<evidence type="ECO:0008006" key="3">
    <source>
        <dbReference type="Google" id="ProtNLM"/>
    </source>
</evidence>
<sequence length="144" mass="15777">MFEKLFTLVKNNAGTAVINNPLISAEHHEAIITEASSCIIEVLKGQIETGKLKDMIKYFQFPGIYSSNPLIGTTVNKFANKLNNYYGLEPADALKTANTLIPQVMQQLIDKSQNESDKDFSLKHLLELIGGNGINAVLKQLAAA</sequence>
<protein>
    <recommendedName>
        <fullName evidence="3">DUF937 domain-containing protein</fullName>
    </recommendedName>
</protein>
<dbReference type="EMBL" id="JBHTHU010000001">
    <property type="protein sequence ID" value="MFD0748660.1"/>
    <property type="molecule type" value="Genomic_DNA"/>
</dbReference>